<keyword evidence="10" id="KW-1185">Reference proteome</keyword>
<dbReference type="PANTHER" id="PTHR33841">
    <property type="entry name" value="DNA METHYLTRANSFERASE YEEA-RELATED"/>
    <property type="match status" value="1"/>
</dbReference>
<evidence type="ECO:0000256" key="5">
    <source>
        <dbReference type="ARBA" id="ARBA00047942"/>
    </source>
</evidence>
<dbReference type="InterPro" id="IPR050953">
    <property type="entry name" value="N4_N6_ade-DNA_methylase"/>
</dbReference>
<dbReference type="InterPro" id="IPR011639">
    <property type="entry name" value="MethylTrfase_TaqI-like_dom"/>
</dbReference>
<organism evidence="9 10">
    <name type="scientific">Streptomyces durocortorensis</name>
    <dbReference type="NCBI Taxonomy" id="2811104"/>
    <lineage>
        <taxon>Bacteria</taxon>
        <taxon>Bacillati</taxon>
        <taxon>Actinomycetota</taxon>
        <taxon>Actinomycetes</taxon>
        <taxon>Kitasatosporales</taxon>
        <taxon>Streptomycetaceae</taxon>
        <taxon>Streptomyces</taxon>
    </lineage>
</organism>
<keyword evidence="4" id="KW-0949">S-adenosyl-L-methionine</keyword>
<dbReference type="Pfam" id="PF07669">
    <property type="entry name" value="Eco57I"/>
    <property type="match status" value="1"/>
</dbReference>
<keyword evidence="3" id="KW-0808">Transferase</keyword>
<reference evidence="9 10" key="1">
    <citation type="submission" date="2021-02" db="EMBL/GenBank/DDBJ databases">
        <title>Genome Streptomyces sp. RHZ10.</title>
        <authorList>
            <person name="Besaury L."/>
        </authorList>
    </citation>
    <scope>NUCLEOTIDE SEQUENCE [LARGE SCALE GENOMIC DNA]</scope>
    <source>
        <strain evidence="9 10">RHZ10</strain>
    </source>
</reference>
<feature type="region of interest" description="Disordered" evidence="6">
    <location>
        <begin position="1"/>
        <end position="22"/>
    </location>
</feature>
<comment type="catalytic activity">
    <reaction evidence="5">
        <text>a 2'-deoxyadenosine in DNA + S-adenosyl-L-methionine = an N(6)-methyl-2'-deoxyadenosine in DNA + S-adenosyl-L-homocysteine + H(+)</text>
        <dbReference type="Rhea" id="RHEA:15197"/>
        <dbReference type="Rhea" id="RHEA-COMP:12418"/>
        <dbReference type="Rhea" id="RHEA-COMP:12419"/>
        <dbReference type="ChEBI" id="CHEBI:15378"/>
        <dbReference type="ChEBI" id="CHEBI:57856"/>
        <dbReference type="ChEBI" id="CHEBI:59789"/>
        <dbReference type="ChEBI" id="CHEBI:90615"/>
        <dbReference type="ChEBI" id="CHEBI:90616"/>
        <dbReference type="EC" id="2.1.1.72"/>
    </reaction>
</comment>
<keyword evidence="2" id="KW-0489">Methyltransferase</keyword>
<proteinExistence type="predicted"/>
<dbReference type="InterPro" id="IPR054277">
    <property type="entry name" value="DUF7008"/>
</dbReference>
<dbReference type="SUPFAM" id="SSF53335">
    <property type="entry name" value="S-adenosyl-L-methionine-dependent methyltransferases"/>
    <property type="match status" value="1"/>
</dbReference>
<protein>
    <recommendedName>
        <fullName evidence="1">site-specific DNA-methyltransferase (adenine-specific)</fullName>
        <ecNumber evidence="1">2.1.1.72</ecNumber>
    </recommendedName>
</protein>
<dbReference type="NCBIfam" id="NF033451">
    <property type="entry name" value="BREX_2_MTaseX"/>
    <property type="match status" value="1"/>
</dbReference>
<sequence>MIGRQTETGRARPEVTGHGTGAAAGELAGCIRRDSGSWSSTTYGGEVAAVSPTDGADTGTSSLDRAALVTGVRKQVRALEADLRERSDDIDRYRDRLRSTYEDVWATGGTTATYGAWRDERLTQTAVAWVLGTVFVRFCEDNGLIDRVFIAGPGLRSAEAEERQYARWVEDHGTNDQDWLVEAFTHLARSHVALARIFDRARNPLWELSPSPRAAAELIEFWRRRGEDGSLLVDFTHPGLDTDFLGDLYQDISEPSRKAYALVRTPDFIVDFVLDLTADPAIAEFGPHGFRGIDPACGSGTFPLGLFERLLAAWRAAEPGTQDHELIRRSLDSVHGCDVNPFAVSITRFRLLMAAARASGRRPLSELPEHVIYVAVGDALLAGRGAPGGSSLLLPEEGEGGDGTMEDIDEFSASCDLLGRNSYNAVISEPPSASVRDKVKNAAYRAAYDVASGMFPLHVLFAERMFQLAVRKTSRTSGGYVGQYTSSSFTRRNFGAKLIDEFFSRVALTHVIDTSGVYAPGHGTPTLILVGRNDPTMRDSPVRSVLGVRGEPKQPTDPAEGIVWKSILDQIDRPGSTSEWVSVQDEPRQRFSRFPWTLTGGGAGDLVDVLSRFPRRLADVLSGSVGVAADPGQREVFALGRPWFARHPDSAGLGLGMVTSETVRDWRAESSTEVLAPYDGDGSPLHLDLGTSWARHLWTMRQFLRSAPRARESAGAGREAWWTWRYWSPGAHRGPAITFASVATHNRFALEHGERVFSRTAPMVRLSPAADEGEYIALLGVLNSSTVCFWLKQTGAATAFEGPGISSPGEEWARAYRFNTGPLTQLPLPADAPIARARELHALARLLDVHEPSTVCAQEHPPSRSALDAAWAAQQETRRRMVALQEELDWEVYGSYGLLSDDERARLTTPADVPPPPLRPGERAFEIVLARGIDVGEDSDSWFVRHAATPITEIPKHWPAAYKKVVRARIEAIESRHPIAVVERPEYKRRWLSEPWGRRETQALRTWLLDRCEDERLWFEHRNGGRHPRPRTIDQLAGDLSADAAVCSVAELYAIRILGRWDATFRDVLAAILADEHAPYVSALRYKESGLRKRAQWEQVWQLQRSEDRTGEALGIPVPPKFSAADFRHASYWSLRGSLDIPRERFVSYPGAIAEGDGLLIGWSGWSDTDRVRVLLDLVGMLQEQAHPRVHEIAPLLAGIQELIPWVRQWEASTESEPDVDRAETYQRELDDLRTAYGLSAHDLASWRPRKAASREIER</sequence>
<evidence type="ECO:0000259" key="8">
    <source>
        <dbReference type="Pfam" id="PF22654"/>
    </source>
</evidence>
<feature type="domain" description="DUF7008" evidence="8">
    <location>
        <begin position="881"/>
        <end position="1253"/>
    </location>
</feature>
<dbReference type="InterPro" id="IPR029063">
    <property type="entry name" value="SAM-dependent_MTases_sf"/>
</dbReference>
<accession>A0ABS2HY90</accession>
<evidence type="ECO:0000313" key="10">
    <source>
        <dbReference type="Proteomes" id="UP000712045"/>
    </source>
</evidence>
<comment type="caution">
    <text evidence="9">The sequence shown here is derived from an EMBL/GenBank/DDBJ whole genome shotgun (WGS) entry which is preliminary data.</text>
</comment>
<evidence type="ECO:0000256" key="6">
    <source>
        <dbReference type="SAM" id="MobiDB-lite"/>
    </source>
</evidence>
<evidence type="ECO:0000256" key="2">
    <source>
        <dbReference type="ARBA" id="ARBA00022603"/>
    </source>
</evidence>
<feature type="domain" description="Type II methyltransferase M.TaqI-like" evidence="7">
    <location>
        <begin position="334"/>
        <end position="514"/>
    </location>
</feature>
<dbReference type="EMBL" id="JAFEUF010000075">
    <property type="protein sequence ID" value="MBM7055452.1"/>
    <property type="molecule type" value="Genomic_DNA"/>
</dbReference>
<name>A0ABS2HY90_9ACTN</name>
<dbReference type="Gene3D" id="3.40.50.150">
    <property type="entry name" value="Vaccinia Virus protein VP39"/>
    <property type="match status" value="1"/>
</dbReference>
<dbReference type="Pfam" id="PF22654">
    <property type="entry name" value="DUF7008"/>
    <property type="match status" value="1"/>
</dbReference>
<dbReference type="EC" id="2.1.1.72" evidence="1"/>
<dbReference type="PANTHER" id="PTHR33841:SF1">
    <property type="entry name" value="DNA METHYLTRANSFERASE A"/>
    <property type="match status" value="1"/>
</dbReference>
<dbReference type="Proteomes" id="UP000712045">
    <property type="component" value="Unassembled WGS sequence"/>
</dbReference>
<evidence type="ECO:0000256" key="3">
    <source>
        <dbReference type="ARBA" id="ARBA00022679"/>
    </source>
</evidence>
<evidence type="ECO:0000256" key="1">
    <source>
        <dbReference type="ARBA" id="ARBA00011900"/>
    </source>
</evidence>
<evidence type="ECO:0000259" key="7">
    <source>
        <dbReference type="Pfam" id="PF07669"/>
    </source>
</evidence>
<evidence type="ECO:0000256" key="4">
    <source>
        <dbReference type="ARBA" id="ARBA00022691"/>
    </source>
</evidence>
<evidence type="ECO:0000313" key="9">
    <source>
        <dbReference type="EMBL" id="MBM7055452.1"/>
    </source>
</evidence>
<gene>
    <name evidence="9" type="primary">pglX</name>
    <name evidence="9" type="ORF">JS521_16580</name>
</gene>